<comment type="caution">
    <text evidence="2">The sequence shown here is derived from an EMBL/GenBank/DDBJ whole genome shotgun (WGS) entry which is preliminary data.</text>
</comment>
<name>A0AAV9G1V6_9PEZI</name>
<dbReference type="EMBL" id="MU866008">
    <property type="protein sequence ID" value="KAK4442718.1"/>
    <property type="molecule type" value="Genomic_DNA"/>
</dbReference>
<organism evidence="2 3">
    <name type="scientific">Podospora aff. communis PSN243</name>
    <dbReference type="NCBI Taxonomy" id="3040156"/>
    <lineage>
        <taxon>Eukaryota</taxon>
        <taxon>Fungi</taxon>
        <taxon>Dikarya</taxon>
        <taxon>Ascomycota</taxon>
        <taxon>Pezizomycotina</taxon>
        <taxon>Sordariomycetes</taxon>
        <taxon>Sordariomycetidae</taxon>
        <taxon>Sordariales</taxon>
        <taxon>Podosporaceae</taxon>
        <taxon>Podospora</taxon>
    </lineage>
</organism>
<dbReference type="AlphaFoldDB" id="A0AAV9G1V6"/>
<evidence type="ECO:0000256" key="1">
    <source>
        <dbReference type="SAM" id="SignalP"/>
    </source>
</evidence>
<gene>
    <name evidence="2" type="ORF">QBC34DRAFT_386983</name>
</gene>
<accession>A0AAV9G1V6</accession>
<proteinExistence type="predicted"/>
<keyword evidence="1" id="KW-0732">Signal</keyword>
<reference evidence="2" key="1">
    <citation type="journal article" date="2023" name="Mol. Phylogenet. Evol.">
        <title>Genome-scale phylogeny and comparative genomics of the fungal order Sordariales.</title>
        <authorList>
            <person name="Hensen N."/>
            <person name="Bonometti L."/>
            <person name="Westerberg I."/>
            <person name="Brannstrom I.O."/>
            <person name="Guillou S."/>
            <person name="Cros-Aarteil S."/>
            <person name="Calhoun S."/>
            <person name="Haridas S."/>
            <person name="Kuo A."/>
            <person name="Mondo S."/>
            <person name="Pangilinan J."/>
            <person name="Riley R."/>
            <person name="LaButti K."/>
            <person name="Andreopoulos B."/>
            <person name="Lipzen A."/>
            <person name="Chen C."/>
            <person name="Yan M."/>
            <person name="Daum C."/>
            <person name="Ng V."/>
            <person name="Clum A."/>
            <person name="Steindorff A."/>
            <person name="Ohm R.A."/>
            <person name="Martin F."/>
            <person name="Silar P."/>
            <person name="Natvig D.O."/>
            <person name="Lalanne C."/>
            <person name="Gautier V."/>
            <person name="Ament-Velasquez S.L."/>
            <person name="Kruys A."/>
            <person name="Hutchinson M.I."/>
            <person name="Powell A.J."/>
            <person name="Barry K."/>
            <person name="Miller A.N."/>
            <person name="Grigoriev I.V."/>
            <person name="Debuchy R."/>
            <person name="Gladieux P."/>
            <person name="Hiltunen Thoren M."/>
            <person name="Johannesson H."/>
        </authorList>
    </citation>
    <scope>NUCLEOTIDE SEQUENCE</scope>
    <source>
        <strain evidence="2">PSN243</strain>
    </source>
</reference>
<evidence type="ECO:0000313" key="3">
    <source>
        <dbReference type="Proteomes" id="UP001321760"/>
    </source>
</evidence>
<protein>
    <recommendedName>
        <fullName evidence="4">AA1-like domain-containing protein</fullName>
    </recommendedName>
</protein>
<feature type="signal peptide" evidence="1">
    <location>
        <begin position="1"/>
        <end position="19"/>
    </location>
</feature>
<feature type="chain" id="PRO_5043653564" description="AA1-like domain-containing protein" evidence="1">
    <location>
        <begin position="20"/>
        <end position="186"/>
    </location>
</feature>
<reference evidence="2" key="2">
    <citation type="submission" date="2023-05" db="EMBL/GenBank/DDBJ databases">
        <authorList>
            <consortium name="Lawrence Berkeley National Laboratory"/>
            <person name="Steindorff A."/>
            <person name="Hensen N."/>
            <person name="Bonometti L."/>
            <person name="Westerberg I."/>
            <person name="Brannstrom I.O."/>
            <person name="Guillou S."/>
            <person name="Cros-Aarteil S."/>
            <person name="Calhoun S."/>
            <person name="Haridas S."/>
            <person name="Kuo A."/>
            <person name="Mondo S."/>
            <person name="Pangilinan J."/>
            <person name="Riley R."/>
            <person name="Labutti K."/>
            <person name="Andreopoulos B."/>
            <person name="Lipzen A."/>
            <person name="Chen C."/>
            <person name="Yanf M."/>
            <person name="Daum C."/>
            <person name="Ng V."/>
            <person name="Clum A."/>
            <person name="Ohm R."/>
            <person name="Martin F."/>
            <person name="Silar P."/>
            <person name="Natvig D."/>
            <person name="Lalanne C."/>
            <person name="Gautier V."/>
            <person name="Ament-Velasquez S.L."/>
            <person name="Kruys A."/>
            <person name="Hutchinson M.I."/>
            <person name="Powell A.J."/>
            <person name="Barry K."/>
            <person name="Miller A.N."/>
            <person name="Grigoriev I.V."/>
            <person name="Debuchy R."/>
            <person name="Gladieux P."/>
            <person name="Thoren M.H."/>
            <person name="Johannesson H."/>
        </authorList>
    </citation>
    <scope>NUCLEOTIDE SEQUENCE</scope>
    <source>
        <strain evidence="2">PSN243</strain>
    </source>
</reference>
<dbReference type="Proteomes" id="UP001321760">
    <property type="component" value="Unassembled WGS sequence"/>
</dbReference>
<evidence type="ECO:0008006" key="4">
    <source>
        <dbReference type="Google" id="ProtNLM"/>
    </source>
</evidence>
<evidence type="ECO:0000313" key="2">
    <source>
        <dbReference type="EMBL" id="KAK4442718.1"/>
    </source>
</evidence>
<sequence>MMLLLPFLVGLAAASPILSEVTPFSTSCSPASFTNITHFTLLTYKIETVTTPRDNGIQGPSQLLATFAVQNPGSGDTYVLNRIPISTGGGVWSTCIAGETPLPGELKRCMYILERRKDGRVGFRFQWVCSGSGTPLLFDATIIGNMPTEVCTPVSGVEGVTQLCELDEKEVVLPVANIYWEEGYTG</sequence>
<keyword evidence="3" id="KW-1185">Reference proteome</keyword>